<dbReference type="Pfam" id="PF08284">
    <property type="entry name" value="RVP_2"/>
    <property type="match status" value="1"/>
</dbReference>
<dbReference type="InterPro" id="IPR021109">
    <property type="entry name" value="Peptidase_aspartic_dom_sf"/>
</dbReference>
<name>A0A1Q3BL92_CEPFO</name>
<dbReference type="Gene3D" id="2.40.70.10">
    <property type="entry name" value="Acid Proteases"/>
    <property type="match status" value="1"/>
</dbReference>
<reference evidence="2" key="1">
    <citation type="submission" date="2016-04" db="EMBL/GenBank/DDBJ databases">
        <title>Cephalotus genome sequencing.</title>
        <authorList>
            <person name="Fukushima K."/>
            <person name="Hasebe M."/>
            <person name="Fang X."/>
        </authorList>
    </citation>
    <scope>NUCLEOTIDE SEQUENCE [LARGE SCALE GENOMIC DNA]</scope>
    <source>
        <strain evidence="2">cv. St1</strain>
    </source>
</reference>
<keyword evidence="2" id="KW-1185">Reference proteome</keyword>
<dbReference type="Proteomes" id="UP000187406">
    <property type="component" value="Unassembled WGS sequence"/>
</dbReference>
<dbReference type="SUPFAM" id="SSF50630">
    <property type="entry name" value="Acid proteases"/>
    <property type="match status" value="1"/>
</dbReference>
<sequence length="150" mass="16824">LTQTAVPKLNSVVGSTLYICGFSARALMDPGAYHYFISSRFASCLDVTPDCMTYMLEVSTPDGRSMCTDSVYQSCEISMVGISLYADLIVLPIHDFDVIMGIDWLSTHRAHMDCCNKTVDFCLPMELHFSSRETRDSRHPLYHSSVHRGI</sequence>
<gene>
    <name evidence="1" type="ORF">CFOL_v3_12172</name>
</gene>
<evidence type="ECO:0000313" key="1">
    <source>
        <dbReference type="EMBL" id="GAV68669.1"/>
    </source>
</evidence>
<proteinExistence type="predicted"/>
<dbReference type="AlphaFoldDB" id="A0A1Q3BL92"/>
<dbReference type="InterPro" id="IPR032567">
    <property type="entry name" value="RTL1-rel"/>
</dbReference>
<dbReference type="EMBL" id="BDDD01000651">
    <property type="protein sequence ID" value="GAV68669.1"/>
    <property type="molecule type" value="Genomic_DNA"/>
</dbReference>
<organism evidence="1 2">
    <name type="scientific">Cephalotus follicularis</name>
    <name type="common">Albany pitcher plant</name>
    <dbReference type="NCBI Taxonomy" id="3775"/>
    <lineage>
        <taxon>Eukaryota</taxon>
        <taxon>Viridiplantae</taxon>
        <taxon>Streptophyta</taxon>
        <taxon>Embryophyta</taxon>
        <taxon>Tracheophyta</taxon>
        <taxon>Spermatophyta</taxon>
        <taxon>Magnoliopsida</taxon>
        <taxon>eudicotyledons</taxon>
        <taxon>Gunneridae</taxon>
        <taxon>Pentapetalae</taxon>
        <taxon>rosids</taxon>
        <taxon>fabids</taxon>
        <taxon>Oxalidales</taxon>
        <taxon>Cephalotaceae</taxon>
        <taxon>Cephalotus</taxon>
    </lineage>
</organism>
<dbReference type="PANTHER" id="PTHR15503">
    <property type="entry name" value="LDOC1 RELATED"/>
    <property type="match status" value="1"/>
</dbReference>
<dbReference type="OrthoDB" id="1751882at2759"/>
<comment type="caution">
    <text evidence="1">The sequence shown here is derived from an EMBL/GenBank/DDBJ whole genome shotgun (WGS) entry which is preliminary data.</text>
</comment>
<feature type="non-terminal residue" evidence="1">
    <location>
        <position position="1"/>
    </location>
</feature>
<protein>
    <submittedName>
        <fullName evidence="1">RVP_2 domain-containing protein</fullName>
    </submittedName>
</protein>
<accession>A0A1Q3BL92</accession>
<dbReference type="PANTHER" id="PTHR15503:SF45">
    <property type="entry name" value="RNA-DIRECTED DNA POLYMERASE HOMOLOG"/>
    <property type="match status" value="1"/>
</dbReference>
<dbReference type="CDD" id="cd00303">
    <property type="entry name" value="retropepsin_like"/>
    <property type="match status" value="1"/>
</dbReference>
<dbReference type="InParanoid" id="A0A1Q3BL92"/>
<evidence type="ECO:0000313" key="2">
    <source>
        <dbReference type="Proteomes" id="UP000187406"/>
    </source>
</evidence>